<feature type="transmembrane region" description="Helical" evidence="1">
    <location>
        <begin position="53"/>
        <end position="76"/>
    </location>
</feature>
<protein>
    <submittedName>
        <fullName evidence="2">Uncharacterized protein</fullName>
    </submittedName>
</protein>
<evidence type="ECO:0000313" key="2">
    <source>
        <dbReference type="EMBL" id="KAK7483063.1"/>
    </source>
</evidence>
<dbReference type="Proteomes" id="UP001519460">
    <property type="component" value="Unassembled WGS sequence"/>
</dbReference>
<accession>A0ABD0K7D7</accession>
<keyword evidence="1" id="KW-1133">Transmembrane helix</keyword>
<keyword evidence="1" id="KW-0472">Membrane</keyword>
<sequence length="368" mass="43446">MEGCKLSRFMFACAFPKCTSMGFGRVTTVDHEMRLLVGAARFHVPRLRDRSKMALLGALLVFVPVFMVLKGLPLAMRDMEEVKFMRDSKMAFSWEGFGPEKGMYNFTLVTAMLDIGRGNWSSHQKRSYNTYLLYMQRVLRLDVNMVIFIESKGRPFVDWMRRGREKQTRVVEITLEELPYYRYRDRMKEIMDSEEYKKGNELVRKNLCEASIPEYDILQWSKLYFLQEAISANPFQDSYFIWLDGGYGRGEDIHPSDGVWKPTQLFQEADKVTFLERESVEPYRRHAARLHKMSINIVAGGFIAGGSRALERLYELQQKLIEEWMREGVVDDDQTIYMQLYFRYPGLFNFVRADWYDAFKLFDARKRL</sequence>
<dbReference type="InterPro" id="IPR011735">
    <property type="entry name" value="WlaTC/HtrL_glycosyltransf"/>
</dbReference>
<keyword evidence="1" id="KW-0812">Transmembrane</keyword>
<comment type="caution">
    <text evidence="2">The sequence shown here is derived from an EMBL/GenBank/DDBJ whole genome shotgun (WGS) entry which is preliminary data.</text>
</comment>
<keyword evidence="3" id="KW-1185">Reference proteome</keyword>
<organism evidence="2 3">
    <name type="scientific">Batillaria attramentaria</name>
    <dbReference type="NCBI Taxonomy" id="370345"/>
    <lineage>
        <taxon>Eukaryota</taxon>
        <taxon>Metazoa</taxon>
        <taxon>Spiralia</taxon>
        <taxon>Lophotrochozoa</taxon>
        <taxon>Mollusca</taxon>
        <taxon>Gastropoda</taxon>
        <taxon>Caenogastropoda</taxon>
        <taxon>Sorbeoconcha</taxon>
        <taxon>Cerithioidea</taxon>
        <taxon>Batillariidae</taxon>
        <taxon>Batillaria</taxon>
    </lineage>
</organism>
<dbReference type="AlphaFoldDB" id="A0ABD0K7D7"/>
<name>A0ABD0K7D7_9CAEN</name>
<evidence type="ECO:0000313" key="3">
    <source>
        <dbReference type="Proteomes" id="UP001519460"/>
    </source>
</evidence>
<proteinExistence type="predicted"/>
<dbReference type="EMBL" id="JACVVK020000234">
    <property type="protein sequence ID" value="KAK7483063.1"/>
    <property type="molecule type" value="Genomic_DNA"/>
</dbReference>
<dbReference type="Pfam" id="PF09612">
    <property type="entry name" value="HtrL_YibB"/>
    <property type="match status" value="1"/>
</dbReference>
<reference evidence="2 3" key="1">
    <citation type="journal article" date="2023" name="Sci. Data">
        <title>Genome assembly of the Korean intertidal mud-creeper Batillaria attramentaria.</title>
        <authorList>
            <person name="Patra A.K."/>
            <person name="Ho P.T."/>
            <person name="Jun S."/>
            <person name="Lee S.J."/>
            <person name="Kim Y."/>
            <person name="Won Y.J."/>
        </authorList>
    </citation>
    <scope>NUCLEOTIDE SEQUENCE [LARGE SCALE GENOMIC DNA]</scope>
    <source>
        <strain evidence="2">Wonlab-2016</strain>
    </source>
</reference>
<evidence type="ECO:0000256" key="1">
    <source>
        <dbReference type="SAM" id="Phobius"/>
    </source>
</evidence>
<gene>
    <name evidence="2" type="ORF">BaRGS_00025726</name>
</gene>